<dbReference type="SUPFAM" id="SSF101908">
    <property type="entry name" value="Putative isomerase YbhE"/>
    <property type="match status" value="1"/>
</dbReference>
<sequence length="388" mass="44999">MHFYTKKTHSIFVFAFTIICIACNPEEQKKPNLELKTSSEVLVLPVDESTSNISDGLFYFAKENLLFSQNWKENSIQIYDIEKKKRVKNLKLERDGPNGVLDLMGIHVLSQDSIFLFNQIKSQITLIDTSGQIINSIQYKSPERYSPAFVHNAYFQSPPHLHGKKLIVKTHYFGSIREMTQEILQTKELVYEIDLESGETHFLNLKFPKDYMPDGLKPFEASISHGADKLAFSLFGDHRMFYVSELGDSLQFKNGKSAYLPEKLPTVPIDADGLIFRKYSYYSPHYESLDYDPFRDVFIRFAFHEYEQDESVPVNDMRNHSGPFSIQVFDSDLNLISETAFEANQYHPFDYFITEKGIYLSTNHPLNPQNSEDQMSFVLLEYSEKEKP</sequence>
<gene>
    <name evidence="1" type="ORF">FHS59_000132</name>
</gene>
<dbReference type="InterPro" id="IPR025316">
    <property type="entry name" value="DUF4221"/>
</dbReference>
<dbReference type="Pfam" id="PF13970">
    <property type="entry name" value="DUF4221"/>
    <property type="match status" value="1"/>
</dbReference>
<evidence type="ECO:0008006" key="3">
    <source>
        <dbReference type="Google" id="ProtNLM"/>
    </source>
</evidence>
<keyword evidence="2" id="KW-1185">Reference proteome</keyword>
<comment type="caution">
    <text evidence="1">The sequence shown here is derived from an EMBL/GenBank/DDBJ whole genome shotgun (WGS) entry which is preliminary data.</text>
</comment>
<dbReference type="Proteomes" id="UP000588604">
    <property type="component" value="Unassembled WGS sequence"/>
</dbReference>
<dbReference type="RefSeq" id="WP_184492498.1">
    <property type="nucleotide sequence ID" value="NZ_JACIJO010000001.1"/>
</dbReference>
<reference evidence="1 2" key="1">
    <citation type="submission" date="2020-08" db="EMBL/GenBank/DDBJ databases">
        <title>Genomic Encyclopedia of Type Strains, Phase IV (KMG-IV): sequencing the most valuable type-strain genomes for metagenomic binning, comparative biology and taxonomic classification.</title>
        <authorList>
            <person name="Goeker M."/>
        </authorList>
    </citation>
    <scope>NUCLEOTIDE SEQUENCE [LARGE SCALE GENOMIC DNA]</scope>
    <source>
        <strain evidence="1 2">DSM 102044</strain>
    </source>
</reference>
<organism evidence="1 2">
    <name type="scientific">Algoriphagus iocasae</name>
    <dbReference type="NCBI Taxonomy" id="1836499"/>
    <lineage>
        <taxon>Bacteria</taxon>
        <taxon>Pseudomonadati</taxon>
        <taxon>Bacteroidota</taxon>
        <taxon>Cytophagia</taxon>
        <taxon>Cytophagales</taxon>
        <taxon>Cyclobacteriaceae</taxon>
        <taxon>Algoriphagus</taxon>
    </lineage>
</organism>
<protein>
    <recommendedName>
        <fullName evidence="3">DUF4221 domain-containing protein</fullName>
    </recommendedName>
</protein>
<dbReference type="EMBL" id="JACIJO010000001">
    <property type="protein sequence ID" value="MBB6324517.1"/>
    <property type="molecule type" value="Genomic_DNA"/>
</dbReference>
<accession>A0A841MG95</accession>
<evidence type="ECO:0000313" key="2">
    <source>
        <dbReference type="Proteomes" id="UP000588604"/>
    </source>
</evidence>
<name>A0A841MG95_9BACT</name>
<dbReference type="AlphaFoldDB" id="A0A841MG95"/>
<proteinExistence type="predicted"/>
<evidence type="ECO:0000313" key="1">
    <source>
        <dbReference type="EMBL" id="MBB6324517.1"/>
    </source>
</evidence>